<evidence type="ECO:0000256" key="2">
    <source>
        <dbReference type="ARBA" id="ARBA00023326"/>
    </source>
</evidence>
<dbReference type="AlphaFoldDB" id="A0A2T4UPL8"/>
<dbReference type="SUPFAM" id="SSF49265">
    <property type="entry name" value="Fibronectin type III"/>
    <property type="match status" value="1"/>
</dbReference>
<organism evidence="4 5">
    <name type="scientific">Rathayibacter caricis DSM 15933</name>
    <dbReference type="NCBI Taxonomy" id="1328867"/>
    <lineage>
        <taxon>Bacteria</taxon>
        <taxon>Bacillati</taxon>
        <taxon>Actinomycetota</taxon>
        <taxon>Actinomycetes</taxon>
        <taxon>Micrococcales</taxon>
        <taxon>Microbacteriaceae</taxon>
        <taxon>Rathayibacter</taxon>
    </lineage>
</organism>
<evidence type="ECO:0000256" key="1">
    <source>
        <dbReference type="ARBA" id="ARBA00023295"/>
    </source>
</evidence>
<dbReference type="InterPro" id="IPR013783">
    <property type="entry name" value="Ig-like_fold"/>
</dbReference>
<evidence type="ECO:0000259" key="3">
    <source>
        <dbReference type="PROSITE" id="PS50853"/>
    </source>
</evidence>
<keyword evidence="1" id="KW-0326">Glycosidase</keyword>
<protein>
    <recommendedName>
        <fullName evidence="3">Fibronectin type-III domain-containing protein</fullName>
    </recommendedName>
</protein>
<dbReference type="Gene3D" id="2.160.20.10">
    <property type="entry name" value="Single-stranded right-handed beta-helix, Pectin lyase-like"/>
    <property type="match status" value="1"/>
</dbReference>
<comment type="caution">
    <text evidence="4">The sequence shown here is derived from an EMBL/GenBank/DDBJ whole genome shotgun (WGS) entry which is preliminary data.</text>
</comment>
<dbReference type="SMART" id="SM00710">
    <property type="entry name" value="PbH1"/>
    <property type="match status" value="6"/>
</dbReference>
<proteinExistence type="predicted"/>
<dbReference type="PROSITE" id="PS50853">
    <property type="entry name" value="FN3"/>
    <property type="match status" value="1"/>
</dbReference>
<dbReference type="InterPro" id="IPR012334">
    <property type="entry name" value="Pectin_lyas_fold"/>
</dbReference>
<evidence type="ECO:0000313" key="5">
    <source>
        <dbReference type="Proteomes" id="UP000241085"/>
    </source>
</evidence>
<dbReference type="GO" id="GO:0016798">
    <property type="term" value="F:hydrolase activity, acting on glycosyl bonds"/>
    <property type="evidence" value="ECO:0007669"/>
    <property type="project" value="UniProtKB-KW"/>
</dbReference>
<feature type="domain" description="Fibronectin type-III" evidence="3">
    <location>
        <begin position="109"/>
        <end position="200"/>
    </location>
</feature>
<keyword evidence="1" id="KW-0378">Hydrolase</keyword>
<keyword evidence="2" id="KW-0119">Carbohydrate metabolism</keyword>
<dbReference type="InterPro" id="IPR011050">
    <property type="entry name" value="Pectin_lyase_fold/virulence"/>
</dbReference>
<sequence length="507" mass="53551">MTGGDSGGTIEYLNGAGSVQFTFTGTSFRWLSRTTPTSGIADVSIDGKVVASVDRYSSTTKYQVPVFERSDLADTVHTVKIAYTGRKNWASSDKNLIIDAFELAGDGLAVGGVQAFPLVDGYVLGWNAPFSSDVVSYDVHRSSGSGSGDETIATVADPVRQYRDEDAALGVAYSYWITARDSDGRRSTVTAPTTVTGEQMSTRAALQAASDCPTPTKTVRTASDLNNALVGARPGQVIRMADGLYTGAFDLRSIPDSAAGVWLCGSPNAVLSTGSTRSGIALTLRDVHNVHLVGFSVRNAFQGVHVLASSQVRIADLTVSEIGYEGVHLRNQTVDSLIVGSTISRTGLVTAKYGEGVYVGTSDRNWCEYNGCAPDKSNRNLVIDNVIRDTGAEPIEAKEGTWDGMIVGNVVARGSRISTDVLSLTMVSGNGWTTAGNTLSDPRMYGVQVITRADGSGNKNLVTANHVANSPASPVYLHNPSDWSTWGNIATCSNSGKNPISNSDCTR</sequence>
<keyword evidence="2" id="KW-0624">Polysaccharide degradation</keyword>
<reference evidence="4 5" key="1">
    <citation type="submission" date="2018-03" db="EMBL/GenBank/DDBJ databases">
        <title>Bacteriophage NCPPB3778 and a type I-E CRISPR drive the evolution of the US Biological Select Agent, Rathayibacter toxicus.</title>
        <authorList>
            <person name="Davis E.W.II."/>
            <person name="Tabima J.F."/>
            <person name="Weisberg A.J."/>
            <person name="Dantas Lopes L."/>
            <person name="Wiseman M.S."/>
            <person name="Wiseman M.S."/>
            <person name="Pupko T."/>
            <person name="Belcher M.S."/>
            <person name="Sechler A.J."/>
            <person name="Tancos M.A."/>
            <person name="Schroeder B.K."/>
            <person name="Murray T.D."/>
            <person name="Luster D.G."/>
            <person name="Schneider W.L."/>
            <person name="Rogers E."/>
            <person name="Andreote F.D."/>
            <person name="Grunwald N.J."/>
            <person name="Putnam M.L."/>
            <person name="Chang J.H."/>
        </authorList>
    </citation>
    <scope>NUCLEOTIDE SEQUENCE [LARGE SCALE GENOMIC DNA]</scope>
    <source>
        <strain evidence="4 5">DSM 15933</strain>
    </source>
</reference>
<dbReference type="GO" id="GO:0000272">
    <property type="term" value="P:polysaccharide catabolic process"/>
    <property type="evidence" value="ECO:0007669"/>
    <property type="project" value="UniProtKB-KW"/>
</dbReference>
<gene>
    <name evidence="4" type="ORF">C1I63_00445</name>
</gene>
<dbReference type="EMBL" id="PZPL01000001">
    <property type="protein sequence ID" value="PTL71474.1"/>
    <property type="molecule type" value="Genomic_DNA"/>
</dbReference>
<dbReference type="InterPro" id="IPR036116">
    <property type="entry name" value="FN3_sf"/>
</dbReference>
<evidence type="ECO:0000313" key="4">
    <source>
        <dbReference type="EMBL" id="PTL71474.1"/>
    </source>
</evidence>
<dbReference type="Gene3D" id="2.60.120.260">
    <property type="entry name" value="Galactose-binding domain-like"/>
    <property type="match status" value="1"/>
</dbReference>
<dbReference type="SUPFAM" id="SSF51126">
    <property type="entry name" value="Pectin lyase-like"/>
    <property type="match status" value="1"/>
</dbReference>
<dbReference type="Gene3D" id="2.60.40.10">
    <property type="entry name" value="Immunoglobulins"/>
    <property type="match status" value="1"/>
</dbReference>
<name>A0A2T4UPL8_9MICO</name>
<accession>A0A2T4UPL8</accession>
<dbReference type="InterPro" id="IPR006626">
    <property type="entry name" value="PbH1"/>
</dbReference>
<keyword evidence="5" id="KW-1185">Reference proteome</keyword>
<dbReference type="Proteomes" id="UP000241085">
    <property type="component" value="Unassembled WGS sequence"/>
</dbReference>
<dbReference type="InterPro" id="IPR003961">
    <property type="entry name" value="FN3_dom"/>
</dbReference>